<proteinExistence type="predicted"/>
<dbReference type="InParanoid" id="A0A067PYG6"/>
<dbReference type="AlphaFoldDB" id="A0A067PYG6"/>
<organism evidence="1 2">
    <name type="scientific">Jaapia argillacea MUCL 33604</name>
    <dbReference type="NCBI Taxonomy" id="933084"/>
    <lineage>
        <taxon>Eukaryota</taxon>
        <taxon>Fungi</taxon>
        <taxon>Dikarya</taxon>
        <taxon>Basidiomycota</taxon>
        <taxon>Agaricomycotina</taxon>
        <taxon>Agaricomycetes</taxon>
        <taxon>Agaricomycetidae</taxon>
        <taxon>Jaapiales</taxon>
        <taxon>Jaapiaceae</taxon>
        <taxon>Jaapia</taxon>
    </lineage>
</organism>
<reference evidence="2" key="1">
    <citation type="journal article" date="2014" name="Proc. Natl. Acad. Sci. U.S.A.">
        <title>Extensive sampling of basidiomycete genomes demonstrates inadequacy of the white-rot/brown-rot paradigm for wood decay fungi.</title>
        <authorList>
            <person name="Riley R."/>
            <person name="Salamov A.A."/>
            <person name="Brown D.W."/>
            <person name="Nagy L.G."/>
            <person name="Floudas D."/>
            <person name="Held B.W."/>
            <person name="Levasseur A."/>
            <person name="Lombard V."/>
            <person name="Morin E."/>
            <person name="Otillar R."/>
            <person name="Lindquist E.A."/>
            <person name="Sun H."/>
            <person name="LaButti K.M."/>
            <person name="Schmutz J."/>
            <person name="Jabbour D."/>
            <person name="Luo H."/>
            <person name="Baker S.E."/>
            <person name="Pisabarro A.G."/>
            <person name="Walton J.D."/>
            <person name="Blanchette R.A."/>
            <person name="Henrissat B."/>
            <person name="Martin F."/>
            <person name="Cullen D."/>
            <person name="Hibbett D.S."/>
            <person name="Grigoriev I.V."/>
        </authorList>
    </citation>
    <scope>NUCLEOTIDE SEQUENCE [LARGE SCALE GENOMIC DNA]</scope>
    <source>
        <strain evidence="2">MUCL 33604</strain>
    </source>
</reference>
<evidence type="ECO:0000313" key="2">
    <source>
        <dbReference type="Proteomes" id="UP000027265"/>
    </source>
</evidence>
<sequence length="102" mass="11474">MEDKVTRKTRNFGGSKRRGKFRLALWRHFQKGKDRCLPRAFVARRPGNFPHECLHFTHLWADFGLAECIPLVCFTDRLGRPCPCPAVSSVPGGEMCATAGVT</sequence>
<accession>A0A067PYG6</accession>
<dbReference type="EMBL" id="KL197715">
    <property type="protein sequence ID" value="KDQ59764.1"/>
    <property type="molecule type" value="Genomic_DNA"/>
</dbReference>
<dbReference type="Proteomes" id="UP000027265">
    <property type="component" value="Unassembled WGS sequence"/>
</dbReference>
<dbReference type="HOGENOM" id="CLU_2277898_0_0_1"/>
<evidence type="ECO:0000313" key="1">
    <source>
        <dbReference type="EMBL" id="KDQ59764.1"/>
    </source>
</evidence>
<protein>
    <submittedName>
        <fullName evidence="1">Uncharacterized protein</fullName>
    </submittedName>
</protein>
<keyword evidence="2" id="KW-1185">Reference proteome</keyword>
<gene>
    <name evidence="1" type="ORF">JAAARDRAFT_631895</name>
</gene>
<name>A0A067PYG6_9AGAM</name>